<dbReference type="KEGG" id="rpod:E0E05_13060"/>
<dbReference type="FunFam" id="3.40.430.10:FF:000001">
    <property type="entry name" value="Dihydrofolate reductase"/>
    <property type="match status" value="1"/>
</dbReference>
<dbReference type="GO" id="GO:0004146">
    <property type="term" value="F:dihydrofolate reductase activity"/>
    <property type="evidence" value="ECO:0007669"/>
    <property type="project" value="UniProtKB-EC"/>
</dbReference>
<comment type="catalytic activity">
    <reaction evidence="8">
        <text>(6S)-5,6,7,8-tetrahydrofolate + NADP(+) = 7,8-dihydrofolate + NADPH + H(+)</text>
        <dbReference type="Rhea" id="RHEA:15009"/>
        <dbReference type="ChEBI" id="CHEBI:15378"/>
        <dbReference type="ChEBI" id="CHEBI:57451"/>
        <dbReference type="ChEBI" id="CHEBI:57453"/>
        <dbReference type="ChEBI" id="CHEBI:57783"/>
        <dbReference type="ChEBI" id="CHEBI:58349"/>
        <dbReference type="EC" id="1.5.1.3"/>
    </reaction>
</comment>
<dbReference type="InterPro" id="IPR012259">
    <property type="entry name" value="DHFR"/>
</dbReference>
<evidence type="ECO:0000256" key="5">
    <source>
        <dbReference type="ARBA" id="ARBA00022857"/>
    </source>
</evidence>
<dbReference type="GO" id="GO:0070401">
    <property type="term" value="F:NADP+ binding"/>
    <property type="evidence" value="ECO:0007669"/>
    <property type="project" value="UniProtKB-ARBA"/>
</dbReference>
<keyword evidence="4 8" id="KW-0554">One-carbon metabolism</keyword>
<dbReference type="GO" id="GO:0046654">
    <property type="term" value="P:tetrahydrofolate biosynthetic process"/>
    <property type="evidence" value="ECO:0007669"/>
    <property type="project" value="UniProtKB-UniPathway"/>
</dbReference>
<dbReference type="GO" id="GO:0005829">
    <property type="term" value="C:cytosol"/>
    <property type="evidence" value="ECO:0007669"/>
    <property type="project" value="TreeGrafter"/>
</dbReference>
<evidence type="ECO:0000259" key="10">
    <source>
        <dbReference type="PROSITE" id="PS51330"/>
    </source>
</evidence>
<dbReference type="GO" id="GO:0046655">
    <property type="term" value="P:folic acid metabolic process"/>
    <property type="evidence" value="ECO:0007669"/>
    <property type="project" value="TreeGrafter"/>
</dbReference>
<dbReference type="PANTHER" id="PTHR48069:SF3">
    <property type="entry name" value="DIHYDROFOLATE REDUCTASE"/>
    <property type="match status" value="1"/>
</dbReference>
<dbReference type="Gene3D" id="3.40.430.10">
    <property type="entry name" value="Dihydrofolate Reductase, subunit A"/>
    <property type="match status" value="1"/>
</dbReference>
<evidence type="ECO:0000256" key="4">
    <source>
        <dbReference type="ARBA" id="ARBA00022563"/>
    </source>
</evidence>
<dbReference type="EC" id="1.5.1.3" evidence="3 8"/>
<evidence type="ECO:0000256" key="2">
    <source>
        <dbReference type="ARBA" id="ARBA00009539"/>
    </source>
</evidence>
<gene>
    <name evidence="11" type="ORF">E0E05_13060</name>
</gene>
<dbReference type="InterPro" id="IPR024072">
    <property type="entry name" value="DHFR-like_dom_sf"/>
</dbReference>
<keyword evidence="12" id="KW-1185">Reference proteome</keyword>
<dbReference type="GeneID" id="90768232"/>
<feature type="domain" description="DHFR" evidence="10">
    <location>
        <begin position="8"/>
        <end position="182"/>
    </location>
</feature>
<dbReference type="PIRSF" id="PIRSF000194">
    <property type="entry name" value="DHFR"/>
    <property type="match status" value="1"/>
</dbReference>
<dbReference type="InterPro" id="IPR001796">
    <property type="entry name" value="DHFR_dom"/>
</dbReference>
<dbReference type="RefSeq" id="WP_131617116.1">
    <property type="nucleotide sequence ID" value="NZ_CP036532.1"/>
</dbReference>
<protein>
    <recommendedName>
        <fullName evidence="3 8">Dihydrofolate reductase</fullName>
        <ecNumber evidence="3 8">1.5.1.3</ecNumber>
    </recommendedName>
</protein>
<evidence type="ECO:0000256" key="3">
    <source>
        <dbReference type="ARBA" id="ARBA00012856"/>
    </source>
</evidence>
<keyword evidence="5 8" id="KW-0521">NADP</keyword>
<organism evidence="11 12">
    <name type="scientific">Roseitalea porphyridii</name>
    <dbReference type="NCBI Taxonomy" id="1852022"/>
    <lineage>
        <taxon>Bacteria</taxon>
        <taxon>Pseudomonadati</taxon>
        <taxon>Pseudomonadota</taxon>
        <taxon>Alphaproteobacteria</taxon>
        <taxon>Hyphomicrobiales</taxon>
        <taxon>Ahrensiaceae</taxon>
        <taxon>Roseitalea</taxon>
    </lineage>
</organism>
<evidence type="ECO:0000256" key="9">
    <source>
        <dbReference type="RuleBase" id="RU004474"/>
    </source>
</evidence>
<name>A0A4P6V3H2_9HYPH</name>
<evidence type="ECO:0000313" key="12">
    <source>
        <dbReference type="Proteomes" id="UP000293719"/>
    </source>
</evidence>
<evidence type="ECO:0000313" key="11">
    <source>
        <dbReference type="EMBL" id="QBK31453.1"/>
    </source>
</evidence>
<comment type="similarity">
    <text evidence="2 8 9">Belongs to the dihydrofolate reductase family.</text>
</comment>
<dbReference type="SUPFAM" id="SSF53597">
    <property type="entry name" value="Dihydrofolate reductase-like"/>
    <property type="match status" value="1"/>
</dbReference>
<proteinExistence type="inferred from homology"/>
<comment type="pathway">
    <text evidence="1 8">Cofactor biosynthesis; tetrahydrofolate biosynthesis; 5,6,7,8-tetrahydrofolate from 7,8-dihydrofolate: step 1/1.</text>
</comment>
<dbReference type="PROSITE" id="PS51330">
    <property type="entry name" value="DHFR_2"/>
    <property type="match status" value="1"/>
</dbReference>
<dbReference type="InterPro" id="IPR017925">
    <property type="entry name" value="DHFR_CS"/>
</dbReference>
<reference evidence="11 12" key="1">
    <citation type="journal article" date="2017" name="Int. J. Syst. Evol. Microbiol.">
        <title>Roseitalea porphyridii gen. nov., sp. nov., isolated from a red alga, and reclassification of Hoeflea suaedae Chung et al. 2013 as Pseudohoeflea suaedae gen. nov., comb. nov.</title>
        <authorList>
            <person name="Hyeon J.W."/>
            <person name="Jeong S.E."/>
            <person name="Baek K."/>
            <person name="Jeon C.O."/>
        </authorList>
    </citation>
    <scope>NUCLEOTIDE SEQUENCE [LARGE SCALE GENOMIC DNA]</scope>
    <source>
        <strain evidence="11 12">MA7-20</strain>
    </source>
</reference>
<comment type="function">
    <text evidence="7 8">Key enzyme in folate metabolism. Catalyzes an essential reaction for de novo glycine and purine synthesis, and for DNA precursor synthesis.</text>
</comment>
<dbReference type="OrthoDB" id="9804315at2"/>
<evidence type="ECO:0000256" key="6">
    <source>
        <dbReference type="ARBA" id="ARBA00023002"/>
    </source>
</evidence>
<accession>A0A4P6V3H2</accession>
<keyword evidence="6 8" id="KW-0560">Oxidoreductase</keyword>
<sequence>MAALPEPIVAIVVAVARNGVIGRDGDMPWRLSTDLRRFKALTVGHPVIMGRKTFESIGRPLPDRLNVVVTRDQDWQADGAMAVSSLGAALELARAHLESFEPDPDDPDAEVPSEIFVIGGGEIYAQALALADVLYVTHVEADIEGDTHFPAIDQDIWTVTHTEDVPAGDRDSHATRHVIYERG</sequence>
<dbReference type="PANTHER" id="PTHR48069">
    <property type="entry name" value="DIHYDROFOLATE REDUCTASE"/>
    <property type="match status" value="1"/>
</dbReference>
<dbReference type="PROSITE" id="PS00075">
    <property type="entry name" value="DHFR_1"/>
    <property type="match status" value="1"/>
</dbReference>
<dbReference type="AlphaFoldDB" id="A0A4P6V3H2"/>
<dbReference type="UniPathway" id="UPA00077">
    <property type="reaction ID" value="UER00158"/>
</dbReference>
<evidence type="ECO:0000256" key="7">
    <source>
        <dbReference type="ARBA" id="ARBA00025067"/>
    </source>
</evidence>
<dbReference type="EMBL" id="CP036532">
    <property type="protein sequence ID" value="QBK31453.1"/>
    <property type="molecule type" value="Genomic_DNA"/>
</dbReference>
<dbReference type="Pfam" id="PF00186">
    <property type="entry name" value="DHFR_1"/>
    <property type="match status" value="1"/>
</dbReference>
<dbReference type="GO" id="GO:0006730">
    <property type="term" value="P:one-carbon metabolic process"/>
    <property type="evidence" value="ECO:0007669"/>
    <property type="project" value="UniProtKB-KW"/>
</dbReference>
<dbReference type="Proteomes" id="UP000293719">
    <property type="component" value="Chromosome"/>
</dbReference>
<dbReference type="PRINTS" id="PR00070">
    <property type="entry name" value="DHFR"/>
</dbReference>
<evidence type="ECO:0000256" key="1">
    <source>
        <dbReference type="ARBA" id="ARBA00004903"/>
    </source>
</evidence>
<dbReference type="GO" id="GO:0046452">
    <property type="term" value="P:dihydrofolate metabolic process"/>
    <property type="evidence" value="ECO:0007669"/>
    <property type="project" value="TreeGrafter"/>
</dbReference>
<evidence type="ECO:0000256" key="8">
    <source>
        <dbReference type="PIRNR" id="PIRNR000194"/>
    </source>
</evidence>
<dbReference type="CDD" id="cd00209">
    <property type="entry name" value="DHFR"/>
    <property type="match status" value="1"/>
</dbReference>